<proteinExistence type="predicted"/>
<dbReference type="AlphaFoldDB" id="A0AA38HZN4"/>
<dbReference type="Proteomes" id="UP001168821">
    <property type="component" value="Unassembled WGS sequence"/>
</dbReference>
<gene>
    <name evidence="2" type="ORF">Zmor_023663</name>
</gene>
<evidence type="ECO:0000313" key="2">
    <source>
        <dbReference type="EMBL" id="KAJ3646052.1"/>
    </source>
</evidence>
<sequence length="318" mass="35651">MEPVRNELECELSNTPNSPKNSSSSSSSEIEISPAQPEQLSLLPTILQSLLTRAGPNPEKPTFDGKKPNPMRFLSAVNKAYGRTLHLNEGQLLDVASECLRGNARQSSTIYKKNWKSFGDFKCNFLKTFWSESRQLEIRHQIATARYCKERGTMLAHFSYYVDLASMLTTPLPEAMLISEIMHHFPEQVQILWALQGKRTALEAAEFLLAQNVPCQNHGTEVGGRNVAGKNGLNPGRRPNIDQASGPSKPSEDRREMHDKRYKPFPPGRFGYQGQNHQSNRSWVRNRNPDPQNRPPRGENQATGNKSAGNEAGARDQV</sequence>
<dbReference type="EMBL" id="JALNTZ010000007">
    <property type="protein sequence ID" value="KAJ3646052.1"/>
    <property type="molecule type" value="Genomic_DNA"/>
</dbReference>
<feature type="compositionally biased region" description="Low complexity" evidence="1">
    <location>
        <begin position="22"/>
        <end position="35"/>
    </location>
</feature>
<evidence type="ECO:0008006" key="4">
    <source>
        <dbReference type="Google" id="ProtNLM"/>
    </source>
</evidence>
<protein>
    <recommendedName>
        <fullName evidence="4">Gag protein</fullName>
    </recommendedName>
</protein>
<comment type="caution">
    <text evidence="2">The sequence shown here is derived from an EMBL/GenBank/DDBJ whole genome shotgun (WGS) entry which is preliminary data.</text>
</comment>
<feature type="compositionally biased region" description="Polar residues" evidence="1">
    <location>
        <begin position="12"/>
        <end position="21"/>
    </location>
</feature>
<feature type="region of interest" description="Disordered" evidence="1">
    <location>
        <begin position="1"/>
        <end position="35"/>
    </location>
</feature>
<feature type="compositionally biased region" description="Polar residues" evidence="1">
    <location>
        <begin position="273"/>
        <end position="283"/>
    </location>
</feature>
<organism evidence="2 3">
    <name type="scientific">Zophobas morio</name>
    <dbReference type="NCBI Taxonomy" id="2755281"/>
    <lineage>
        <taxon>Eukaryota</taxon>
        <taxon>Metazoa</taxon>
        <taxon>Ecdysozoa</taxon>
        <taxon>Arthropoda</taxon>
        <taxon>Hexapoda</taxon>
        <taxon>Insecta</taxon>
        <taxon>Pterygota</taxon>
        <taxon>Neoptera</taxon>
        <taxon>Endopterygota</taxon>
        <taxon>Coleoptera</taxon>
        <taxon>Polyphaga</taxon>
        <taxon>Cucujiformia</taxon>
        <taxon>Tenebrionidae</taxon>
        <taxon>Zophobas</taxon>
    </lineage>
</organism>
<keyword evidence="3" id="KW-1185">Reference proteome</keyword>
<evidence type="ECO:0000313" key="3">
    <source>
        <dbReference type="Proteomes" id="UP001168821"/>
    </source>
</evidence>
<evidence type="ECO:0000256" key="1">
    <source>
        <dbReference type="SAM" id="MobiDB-lite"/>
    </source>
</evidence>
<name>A0AA38HZN4_9CUCU</name>
<reference evidence="2" key="1">
    <citation type="journal article" date="2023" name="G3 (Bethesda)">
        <title>Whole genome assemblies of Zophobas morio and Tenebrio molitor.</title>
        <authorList>
            <person name="Kaur S."/>
            <person name="Stinson S.A."/>
            <person name="diCenzo G.C."/>
        </authorList>
    </citation>
    <scope>NUCLEOTIDE SEQUENCE</scope>
    <source>
        <strain evidence="2">QUZm001</strain>
    </source>
</reference>
<accession>A0AA38HZN4</accession>
<feature type="region of interest" description="Disordered" evidence="1">
    <location>
        <begin position="218"/>
        <end position="318"/>
    </location>
</feature>
<feature type="compositionally biased region" description="Basic and acidic residues" evidence="1">
    <location>
        <begin position="250"/>
        <end position="259"/>
    </location>
</feature>